<dbReference type="PANTHER" id="PTHR43002">
    <property type="entry name" value="GLYCOGEN DEBRANCHING ENZYME"/>
    <property type="match status" value="1"/>
</dbReference>
<keyword evidence="3" id="KW-0378">Hydrolase</keyword>
<dbReference type="Gene3D" id="2.60.40.1180">
    <property type="entry name" value="Golgi alpha-mannosidase II"/>
    <property type="match status" value="1"/>
</dbReference>
<gene>
    <name evidence="3" type="primary">pulA_2</name>
    <name evidence="3" type="ORF">SDC9_68939</name>
</gene>
<dbReference type="EMBL" id="VSSQ01003820">
    <property type="protein sequence ID" value="MPM22484.1"/>
    <property type="molecule type" value="Genomic_DNA"/>
</dbReference>
<proteinExistence type="inferred from homology"/>
<dbReference type="InterPro" id="IPR017853">
    <property type="entry name" value="GH"/>
</dbReference>
<dbReference type="EC" id="3.2.1.41" evidence="3"/>
<accession>A0A644Y8P5</accession>
<evidence type="ECO:0000313" key="3">
    <source>
        <dbReference type="EMBL" id="MPM22484.1"/>
    </source>
</evidence>
<reference evidence="3" key="1">
    <citation type="submission" date="2019-08" db="EMBL/GenBank/DDBJ databases">
        <authorList>
            <person name="Kucharzyk K."/>
            <person name="Murdoch R.W."/>
            <person name="Higgins S."/>
            <person name="Loffler F."/>
        </authorList>
    </citation>
    <scope>NUCLEOTIDE SEQUENCE</scope>
</reference>
<dbReference type="InterPro" id="IPR006047">
    <property type="entry name" value="GH13_cat_dom"/>
</dbReference>
<dbReference type="CDD" id="cd11341">
    <property type="entry name" value="AmyAc_Pullulanase_LD-like"/>
    <property type="match status" value="1"/>
</dbReference>
<dbReference type="NCBIfam" id="TIGR02104">
    <property type="entry name" value="pulA_typeI"/>
    <property type="match status" value="1"/>
</dbReference>
<name>A0A644Y8P5_9ZZZZ</name>
<dbReference type="InterPro" id="IPR011840">
    <property type="entry name" value="PulA_typeI"/>
</dbReference>
<comment type="similarity">
    <text evidence="1">Belongs to the glycosyl hydrolase 13 family.</text>
</comment>
<evidence type="ECO:0000256" key="1">
    <source>
        <dbReference type="ARBA" id="ARBA00008061"/>
    </source>
</evidence>
<dbReference type="SUPFAM" id="SSF51445">
    <property type="entry name" value="(Trans)glycosidases"/>
    <property type="match status" value="1"/>
</dbReference>
<sequence>MIDYKGIYYNDINNDNSLKVQERYNKEINNINSLEIKASCNEFYLEQDIQLIALKESIFGIKEIRDVNWKIDYLGKDITLINNKIKISKNLKEKKSIKVTCLDKITGEEACREFPIILKEVKDTLIHFIKSDGDYCGNGYKWDLWSFSNYGKSYAIELEEKNDFGRCAFVKEENIIARRRAWGDNWGNDWSEQTATFEIPESIKNCYIIYGENKLITNLEDVIEYIKPKIDIALMDNNDNITAFLSKAPIDGTKFYIYINGIKKENCKYIIDKLSKKIEFMDLNLDINPSDLIEIRANNTFLPCKVTMRRYLDKYYYHENDMGIVYDEKKIHLRMWAPTAFKINLCLYENWYDTNENTKISYEMKKDNKSGTYYVNIDRKSSENKFYLYKIYFKDIDRKGKEYIKINYAVDPYAVSVGINGEKGFLIDINNVKSMPLGWVFDKRPQLLRKEDSIIYEIHVRDFTISDDSGIDKKIRGKYLGLAKEGTTYKDKNRKVIIKTGVDHLKELGITHVHLLPIFDFGSVDERKSNKNGNRNWGYDPKNYNAPEGSYSSDAYNPISRIIELREMIKVLHKNGIRVIMDVVYNHMQETRGLDNIVPSYYFRTDYRGRFTNGSGCGNEIATERPMVRKFIIDSIRHWLKNYHIDGLRFDLMELIDIDTIKEVIKVSKEIDDNILIYGEPWKGGNSPLTNGAHKGSQRGEDFSVFNDIFRDFIRGNNSPSNGFVNGNSHDGATAWSIIEGLKGSINTLTLNPRESINYVDAHDNYTLWDQIEKSLTQNIKTEDYRKITEENILDNNLVRRNILALSIILTAQGIPFIQGGVELLRTKNGDHNSYKSPDNINAIFWRDKAKYISVFNYIKGLIDIRKKFNSFKLSTREEINNIEISFLNGDENAGVIKWHFKNFNSIEKDINDLIVVYNGTSIDNYDIKQYIPNFQNEDWSIIADSNKAGIDVLKKVKTSEIPRLKSYSIMILYS</sequence>
<dbReference type="Pfam" id="PF00128">
    <property type="entry name" value="Alpha-amylase"/>
    <property type="match status" value="1"/>
</dbReference>
<dbReference type="AlphaFoldDB" id="A0A644Y8P5"/>
<comment type="caution">
    <text evidence="3">The sequence shown here is derived from an EMBL/GenBank/DDBJ whole genome shotgun (WGS) entry which is preliminary data.</text>
</comment>
<dbReference type="InterPro" id="IPR004193">
    <property type="entry name" value="Glyco_hydro_13_N"/>
</dbReference>
<organism evidence="3">
    <name type="scientific">bioreactor metagenome</name>
    <dbReference type="NCBI Taxonomy" id="1076179"/>
    <lineage>
        <taxon>unclassified sequences</taxon>
        <taxon>metagenomes</taxon>
        <taxon>ecological metagenomes</taxon>
    </lineage>
</organism>
<dbReference type="Pfam" id="PF02922">
    <property type="entry name" value="CBM_48"/>
    <property type="match status" value="1"/>
</dbReference>
<dbReference type="GO" id="GO:0051060">
    <property type="term" value="F:pullulanase activity"/>
    <property type="evidence" value="ECO:0007669"/>
    <property type="project" value="UniProtKB-EC"/>
</dbReference>
<dbReference type="GO" id="GO:0005975">
    <property type="term" value="P:carbohydrate metabolic process"/>
    <property type="evidence" value="ECO:0007669"/>
    <property type="project" value="InterPro"/>
</dbReference>
<dbReference type="InterPro" id="IPR014756">
    <property type="entry name" value="Ig_E-set"/>
</dbReference>
<evidence type="ECO:0000259" key="2">
    <source>
        <dbReference type="SMART" id="SM00642"/>
    </source>
</evidence>
<dbReference type="InterPro" id="IPR013783">
    <property type="entry name" value="Ig-like_fold"/>
</dbReference>
<dbReference type="CDD" id="cd02860">
    <property type="entry name" value="E_set_Pullulanase"/>
    <property type="match status" value="1"/>
</dbReference>
<keyword evidence="3" id="KW-0326">Glycosidase</keyword>
<dbReference type="InterPro" id="IPR013780">
    <property type="entry name" value="Glyco_hydro_b"/>
</dbReference>
<feature type="domain" description="Glycosyl hydrolase family 13 catalytic" evidence="2">
    <location>
        <begin position="457"/>
        <end position="866"/>
    </location>
</feature>
<dbReference type="SUPFAM" id="SSF81296">
    <property type="entry name" value="E set domains"/>
    <property type="match status" value="1"/>
</dbReference>
<dbReference type="Gene3D" id="3.20.20.80">
    <property type="entry name" value="Glycosidases"/>
    <property type="match status" value="1"/>
</dbReference>
<protein>
    <submittedName>
        <fullName evidence="3">Pullulanase</fullName>
        <ecNumber evidence="3">3.2.1.41</ecNumber>
    </submittedName>
</protein>
<dbReference type="Gene3D" id="2.60.40.10">
    <property type="entry name" value="Immunoglobulins"/>
    <property type="match status" value="1"/>
</dbReference>
<dbReference type="SMART" id="SM00642">
    <property type="entry name" value="Aamy"/>
    <property type="match status" value="1"/>
</dbReference>